<dbReference type="GO" id="GO:0051301">
    <property type="term" value="P:cell division"/>
    <property type="evidence" value="ECO:0007669"/>
    <property type="project" value="UniProtKB-KW"/>
</dbReference>
<keyword evidence="1" id="KW-0573">Peptidoglycan synthesis</keyword>
<evidence type="ECO:0000259" key="3">
    <source>
        <dbReference type="Pfam" id="PF26299"/>
    </source>
</evidence>
<dbReference type="InterPro" id="IPR058740">
    <property type="entry name" value="MurL_N"/>
</dbReference>
<comment type="caution">
    <text evidence="4">The sequence shown here is derived from an EMBL/GenBank/DDBJ whole genome shotgun (WGS) entry which is preliminary data.</text>
</comment>
<keyword evidence="1" id="KW-0133">Cell shape</keyword>
<reference evidence="4" key="1">
    <citation type="submission" date="2022-05" db="EMBL/GenBank/DDBJ databases">
        <authorList>
            <person name="Tuo L."/>
        </authorList>
    </citation>
    <scope>NUCLEOTIDE SEQUENCE</scope>
    <source>
        <strain evidence="4">BSK12Z-4</strain>
    </source>
</reference>
<evidence type="ECO:0000313" key="5">
    <source>
        <dbReference type="Proteomes" id="UP001139485"/>
    </source>
</evidence>
<gene>
    <name evidence="1" type="primary">murL</name>
    <name evidence="4" type="ORF">M8330_03150</name>
</gene>
<dbReference type="GO" id="GO:0016855">
    <property type="term" value="F:racemase and epimerase activity, acting on amino acids and derivatives"/>
    <property type="evidence" value="ECO:0007669"/>
    <property type="project" value="UniProtKB-UniRule"/>
</dbReference>
<keyword evidence="1" id="KW-0961">Cell wall biogenesis/degradation</keyword>
<organism evidence="4 5">
    <name type="scientific">Nocardioides bruguierae</name>
    <dbReference type="NCBI Taxonomy" id="2945102"/>
    <lineage>
        <taxon>Bacteria</taxon>
        <taxon>Bacillati</taxon>
        <taxon>Actinomycetota</taxon>
        <taxon>Actinomycetes</taxon>
        <taxon>Propionibacteriales</taxon>
        <taxon>Nocardioidaceae</taxon>
        <taxon>Nocardioides</taxon>
    </lineage>
</organism>
<dbReference type="EC" id="5.1.1.23" evidence="1"/>
<keyword evidence="5" id="KW-1185">Reference proteome</keyword>
<dbReference type="EMBL" id="JAMOIL010000002">
    <property type="protein sequence ID" value="MCM0619294.1"/>
    <property type="molecule type" value="Genomic_DNA"/>
</dbReference>
<dbReference type="Pfam" id="PF26298">
    <property type="entry name" value="MurL_epimerase_C"/>
    <property type="match status" value="1"/>
</dbReference>
<dbReference type="GO" id="GO:0071555">
    <property type="term" value="P:cell wall organization"/>
    <property type="evidence" value="ECO:0007669"/>
    <property type="project" value="UniProtKB-KW"/>
</dbReference>
<dbReference type="SUPFAM" id="SSF52402">
    <property type="entry name" value="Adenine nucleotide alpha hydrolases-like"/>
    <property type="match status" value="1"/>
</dbReference>
<dbReference type="GO" id="GO:0009252">
    <property type="term" value="P:peptidoglycan biosynthetic process"/>
    <property type="evidence" value="ECO:0007669"/>
    <property type="project" value="UniProtKB-UniRule"/>
</dbReference>
<protein>
    <recommendedName>
        <fullName evidence="1">UDP-N-acetyl-alpha-D-muramoyl-L-alanyl-L-glutamate epimerase</fullName>
        <ecNumber evidence="1">5.1.1.23</ecNumber>
    </recommendedName>
    <alternativeName>
        <fullName evidence="1">UDP-MurNAc-L-Ala-L-Glu epimerase</fullName>
    </alternativeName>
</protein>
<evidence type="ECO:0000259" key="2">
    <source>
        <dbReference type="Pfam" id="PF26298"/>
    </source>
</evidence>
<evidence type="ECO:0000313" key="4">
    <source>
        <dbReference type="EMBL" id="MCM0619294.1"/>
    </source>
</evidence>
<dbReference type="GO" id="GO:0005737">
    <property type="term" value="C:cytoplasm"/>
    <property type="evidence" value="ECO:0007669"/>
    <property type="project" value="UniProtKB-UniRule"/>
</dbReference>
<evidence type="ECO:0000256" key="1">
    <source>
        <dbReference type="HAMAP-Rule" id="MF_02209"/>
    </source>
</evidence>
<comment type="pathway">
    <text evidence="1">Cell wall biogenesis; peptidoglycan biosynthesis.</text>
</comment>
<dbReference type="Proteomes" id="UP001139485">
    <property type="component" value="Unassembled WGS sequence"/>
</dbReference>
<sequence>MVTAAEEAQRTTAGLECLEPTLNGARIELDYVGTGHDGTLTRFTETVELPGSLEHVDDAVVRPVLRLLSLAASLSYFKAFAPGTISVPGGLTTVERTFLREVTRHGLGEFAYVNDLPAVFETPIDAPAAAPVAQPWVDEATPRKVLVPVGGGKDSVVSIEALREAGYEVGLFSVNSYAPIEATARVAQLPLHTARRKLDPELFRLNAEGAPNGHVPVTAVNSLVGLLTALALGFDTVAFSNEASASFGNIDWHGVEVNHQWSKGLEFERLLRGALPAGAPRYVSLLRPVTELRIARRFATRTAYHPVFTSCNRAFKLTEADRTSWCGECPKCRFVFLCLSPFMPRADLEAVFGGRDLFAEALDHADRYAGFLELLGKEGLVKPLECVGEPDECRVALSLVTEKPDWAGHPFLAEPEVVALHAAPGDAEAVLAFREGEHALTPDLEDVARAV</sequence>
<dbReference type="Pfam" id="PF26299">
    <property type="entry name" value="MurL_N"/>
    <property type="match status" value="1"/>
</dbReference>
<feature type="domain" description="MurL N-terminal" evidence="3">
    <location>
        <begin position="27"/>
        <end position="277"/>
    </location>
</feature>
<dbReference type="InterPro" id="IPR043689">
    <property type="entry name" value="MurL"/>
</dbReference>
<comment type="similarity">
    <text evidence="1">Belongs to the MurL family.</text>
</comment>
<proteinExistence type="inferred from homology"/>
<dbReference type="InterPro" id="IPR058741">
    <property type="entry name" value="MurL_C"/>
</dbReference>
<dbReference type="HAMAP" id="MF_02209">
    <property type="entry name" value="MurL"/>
    <property type="match status" value="1"/>
</dbReference>
<comment type="catalytic activity">
    <reaction evidence="1">
        <text>UDP-N-acetyl-alpha-D-muramoyl-L-alanyl-L-glutamate + ATP + H2O = UDP-N-acetyl-alpha-D-muramoyl-L-alanyl-D-glutamate + AMP + diphosphate + H(+)</text>
        <dbReference type="Rhea" id="RHEA:58812"/>
        <dbReference type="ChEBI" id="CHEBI:15377"/>
        <dbReference type="ChEBI" id="CHEBI:15378"/>
        <dbReference type="ChEBI" id="CHEBI:30616"/>
        <dbReference type="ChEBI" id="CHEBI:33019"/>
        <dbReference type="ChEBI" id="CHEBI:83900"/>
        <dbReference type="ChEBI" id="CHEBI:142725"/>
        <dbReference type="ChEBI" id="CHEBI:456215"/>
        <dbReference type="EC" id="5.1.1.23"/>
    </reaction>
</comment>
<dbReference type="GO" id="GO:0008360">
    <property type="term" value="P:regulation of cell shape"/>
    <property type="evidence" value="ECO:0007669"/>
    <property type="project" value="UniProtKB-KW"/>
</dbReference>
<keyword evidence="1" id="KW-0413">Isomerase</keyword>
<dbReference type="RefSeq" id="WP_250826156.1">
    <property type="nucleotide sequence ID" value="NZ_JAMOIL010000002.1"/>
</dbReference>
<comment type="function">
    <text evidence="1">Cell wall formation. Catalyzes epimerization of the terminal L-glutamate in UDP-N-acetyl-alpha-D-muramoyl-L-alanyl-L-glutamate.</text>
</comment>
<name>A0A9X2D5C4_9ACTN</name>
<feature type="domain" description="MurL C-terminal" evidence="2">
    <location>
        <begin position="307"/>
        <end position="414"/>
    </location>
</feature>
<dbReference type="AlphaFoldDB" id="A0A9X2D5C4"/>
<accession>A0A9X2D5C4</accession>
<keyword evidence="1" id="KW-0131">Cell cycle</keyword>
<keyword evidence="1" id="KW-0132">Cell division</keyword>